<evidence type="ECO:0000313" key="1">
    <source>
        <dbReference type="EMBL" id="MEQ2278250.1"/>
    </source>
</evidence>
<reference evidence="1 2" key="1">
    <citation type="submission" date="2021-06" db="EMBL/GenBank/DDBJ databases">
        <authorList>
            <person name="Palmer J.M."/>
        </authorList>
    </citation>
    <scope>NUCLEOTIDE SEQUENCE [LARGE SCALE GENOMIC DNA]</scope>
    <source>
        <strain evidence="1 2">XR_2019</strain>
        <tissue evidence="1">Muscle</tissue>
    </source>
</reference>
<protein>
    <submittedName>
        <fullName evidence="1">Uncharacterized protein</fullName>
    </submittedName>
</protein>
<comment type="caution">
    <text evidence="1">The sequence shown here is derived from an EMBL/GenBank/DDBJ whole genome shotgun (WGS) entry which is preliminary data.</text>
</comment>
<evidence type="ECO:0000313" key="2">
    <source>
        <dbReference type="Proteomes" id="UP001444071"/>
    </source>
</evidence>
<keyword evidence="2" id="KW-1185">Reference proteome</keyword>
<dbReference type="Proteomes" id="UP001444071">
    <property type="component" value="Unassembled WGS sequence"/>
</dbReference>
<name>A0ABV0X8P9_9TELE</name>
<organism evidence="1 2">
    <name type="scientific">Xenotaenia resolanae</name>
    <dbReference type="NCBI Taxonomy" id="208358"/>
    <lineage>
        <taxon>Eukaryota</taxon>
        <taxon>Metazoa</taxon>
        <taxon>Chordata</taxon>
        <taxon>Craniata</taxon>
        <taxon>Vertebrata</taxon>
        <taxon>Euteleostomi</taxon>
        <taxon>Actinopterygii</taxon>
        <taxon>Neopterygii</taxon>
        <taxon>Teleostei</taxon>
        <taxon>Neoteleostei</taxon>
        <taxon>Acanthomorphata</taxon>
        <taxon>Ovalentaria</taxon>
        <taxon>Atherinomorphae</taxon>
        <taxon>Cyprinodontiformes</taxon>
        <taxon>Goodeidae</taxon>
        <taxon>Xenotaenia</taxon>
    </lineage>
</organism>
<proteinExistence type="predicted"/>
<accession>A0ABV0X8P9</accession>
<gene>
    <name evidence="1" type="ORF">XENORESO_014969</name>
</gene>
<dbReference type="EMBL" id="JAHRIM010094855">
    <property type="protein sequence ID" value="MEQ2278250.1"/>
    <property type="molecule type" value="Genomic_DNA"/>
</dbReference>
<sequence length="107" mass="12724">MVLVGSLRASVNTQDVMWPSYCVFGSLHHDNSRWRCGRFPEFNVYFLFQENESCSRSKFCSQRQEEPETDENKMQSLFYSQNLQPVFMIQHMASLSDVPYRKHCWTL</sequence>